<accession>A0A919CQM8</accession>
<dbReference type="PANTHER" id="PTHR33570">
    <property type="entry name" value="4-CARBOXYMUCONOLACTONE DECARBOXYLASE FAMILY PROTEIN"/>
    <property type="match status" value="1"/>
</dbReference>
<dbReference type="Proteomes" id="UP000630353">
    <property type="component" value="Unassembled WGS sequence"/>
</dbReference>
<dbReference type="SUPFAM" id="SSF69118">
    <property type="entry name" value="AhpD-like"/>
    <property type="match status" value="2"/>
</dbReference>
<protein>
    <recommendedName>
        <fullName evidence="1">Carboxymuconolactone decarboxylase-like domain-containing protein</fullName>
    </recommendedName>
</protein>
<dbReference type="InterPro" id="IPR003779">
    <property type="entry name" value="CMD-like"/>
</dbReference>
<feature type="domain" description="Carboxymuconolactone decarboxylase-like" evidence="1">
    <location>
        <begin position="211"/>
        <end position="286"/>
    </location>
</feature>
<evidence type="ECO:0000259" key="1">
    <source>
        <dbReference type="Pfam" id="PF02627"/>
    </source>
</evidence>
<organism evidence="2 3">
    <name type="scientific">Thalassobaculum fulvum</name>
    <dbReference type="NCBI Taxonomy" id="1633335"/>
    <lineage>
        <taxon>Bacteria</taxon>
        <taxon>Pseudomonadati</taxon>
        <taxon>Pseudomonadota</taxon>
        <taxon>Alphaproteobacteria</taxon>
        <taxon>Rhodospirillales</taxon>
        <taxon>Thalassobaculaceae</taxon>
        <taxon>Thalassobaculum</taxon>
    </lineage>
</organism>
<dbReference type="Gene3D" id="1.20.1290.10">
    <property type="entry name" value="AhpD-like"/>
    <property type="match status" value="1"/>
</dbReference>
<dbReference type="PANTHER" id="PTHR33570:SF2">
    <property type="entry name" value="CARBOXYMUCONOLACTONE DECARBOXYLASE-LIKE DOMAIN-CONTAINING PROTEIN"/>
    <property type="match status" value="1"/>
</dbReference>
<comment type="caution">
    <text evidence="2">The sequence shown here is derived from an EMBL/GenBank/DDBJ whole genome shotgun (WGS) entry which is preliminary data.</text>
</comment>
<dbReference type="EMBL" id="BMZS01000004">
    <property type="protein sequence ID" value="GHD49329.1"/>
    <property type="molecule type" value="Genomic_DNA"/>
</dbReference>
<keyword evidence="3" id="KW-1185">Reference proteome</keyword>
<dbReference type="AlphaFoldDB" id="A0A919CQM8"/>
<dbReference type="Pfam" id="PF02627">
    <property type="entry name" value="CMD"/>
    <property type="match status" value="2"/>
</dbReference>
<dbReference type="GO" id="GO:0051920">
    <property type="term" value="F:peroxiredoxin activity"/>
    <property type="evidence" value="ECO:0007669"/>
    <property type="project" value="InterPro"/>
</dbReference>
<gene>
    <name evidence="2" type="ORF">GCM10017083_21480</name>
</gene>
<reference evidence="2" key="1">
    <citation type="journal article" date="2014" name="Int. J. Syst. Evol. Microbiol.">
        <title>Complete genome sequence of Corynebacterium casei LMG S-19264T (=DSM 44701T), isolated from a smear-ripened cheese.</title>
        <authorList>
            <consortium name="US DOE Joint Genome Institute (JGI-PGF)"/>
            <person name="Walter F."/>
            <person name="Albersmeier A."/>
            <person name="Kalinowski J."/>
            <person name="Ruckert C."/>
        </authorList>
    </citation>
    <scope>NUCLEOTIDE SEQUENCE</scope>
    <source>
        <strain evidence="2">KCTC 42651</strain>
    </source>
</reference>
<proteinExistence type="predicted"/>
<sequence>MTAGLPSASAPCRPRRGVEWLDAAAGGGSDRNQQIDGEAAVTTREEVRRAGEAIREELFGAAGPAALANGVLGFGDLMAELVYAKVWDRPGLSRADRMAVTLGVLCAMQNGTQLRRHVGPALDLGLAPRAIVEILLQTGIYRGFAASETALEVALEVFAERGLRLDDLPREDPLQALAERGRELQAALHGERRHDGHAAPDNPVTGPIYPLVVQYAYGEIWDRPGLDRRVRALCAVACFAALNHDTLLRKFALSALNVGATREEVIEAIVQSGPYGGFAFMLKGLGIVGEAFADV</sequence>
<dbReference type="InterPro" id="IPR029032">
    <property type="entry name" value="AhpD-like"/>
</dbReference>
<reference evidence="2" key="2">
    <citation type="submission" date="2020-09" db="EMBL/GenBank/DDBJ databases">
        <authorList>
            <person name="Sun Q."/>
            <person name="Kim S."/>
        </authorList>
    </citation>
    <scope>NUCLEOTIDE SEQUENCE</scope>
    <source>
        <strain evidence="2">KCTC 42651</strain>
    </source>
</reference>
<evidence type="ECO:0000313" key="2">
    <source>
        <dbReference type="EMBL" id="GHD49329.1"/>
    </source>
</evidence>
<feature type="domain" description="Carboxymuconolactone decarboxylase-like" evidence="1">
    <location>
        <begin position="74"/>
        <end position="155"/>
    </location>
</feature>
<dbReference type="InterPro" id="IPR052512">
    <property type="entry name" value="4CMD/NDH-1_regulator"/>
</dbReference>
<evidence type="ECO:0000313" key="3">
    <source>
        <dbReference type="Proteomes" id="UP000630353"/>
    </source>
</evidence>
<name>A0A919CQM8_9PROT</name>